<dbReference type="PANTHER" id="PTHR48090">
    <property type="entry name" value="UNDECAPRENYL-PHOSPHATE 4-DEOXY-4-FORMAMIDO-L-ARABINOSE TRANSFERASE-RELATED"/>
    <property type="match status" value="1"/>
</dbReference>
<evidence type="ECO:0000313" key="12">
    <source>
        <dbReference type="EMBL" id="OYO14780.1"/>
    </source>
</evidence>
<evidence type="ECO:0000256" key="7">
    <source>
        <dbReference type="ARBA" id="ARBA00039022"/>
    </source>
</evidence>
<dbReference type="InterPro" id="IPR050256">
    <property type="entry name" value="Glycosyltransferase_2"/>
</dbReference>
<evidence type="ECO:0000256" key="5">
    <source>
        <dbReference type="ARBA" id="ARBA00022679"/>
    </source>
</evidence>
<dbReference type="InterPro" id="IPR029044">
    <property type="entry name" value="Nucleotide-diphossugar_trans"/>
</dbReference>
<dbReference type="GO" id="GO:0016757">
    <property type="term" value="F:glycosyltransferase activity"/>
    <property type="evidence" value="ECO:0007669"/>
    <property type="project" value="UniProtKB-KW"/>
</dbReference>
<organism evidence="12 13">
    <name type="scientific">Enemella evansiae</name>
    <dbReference type="NCBI Taxonomy" id="2016499"/>
    <lineage>
        <taxon>Bacteria</taxon>
        <taxon>Bacillati</taxon>
        <taxon>Actinomycetota</taxon>
        <taxon>Actinomycetes</taxon>
        <taxon>Propionibacteriales</taxon>
        <taxon>Propionibacteriaceae</taxon>
        <taxon>Enemella</taxon>
    </lineage>
</organism>
<evidence type="ECO:0000256" key="8">
    <source>
        <dbReference type="ARBA" id="ARBA00040894"/>
    </source>
</evidence>
<evidence type="ECO:0000256" key="6">
    <source>
        <dbReference type="ARBA" id="ARBA00022842"/>
    </source>
</evidence>
<evidence type="ECO:0000259" key="11">
    <source>
        <dbReference type="Pfam" id="PF00535"/>
    </source>
</evidence>
<comment type="cofactor">
    <cofactor evidence="1">
        <name>Mn(2+)</name>
        <dbReference type="ChEBI" id="CHEBI:29035"/>
    </cofactor>
</comment>
<comment type="cofactor">
    <cofactor evidence="2">
        <name>Mg(2+)</name>
        <dbReference type="ChEBI" id="CHEBI:18420"/>
    </cofactor>
</comment>
<name>A0A255GG12_9ACTN</name>
<dbReference type="EMBL" id="NMVO01000012">
    <property type="protein sequence ID" value="OYO14780.1"/>
    <property type="molecule type" value="Genomic_DNA"/>
</dbReference>
<keyword evidence="13" id="KW-1185">Reference proteome</keyword>
<evidence type="ECO:0000313" key="13">
    <source>
        <dbReference type="Proteomes" id="UP000215896"/>
    </source>
</evidence>
<evidence type="ECO:0000256" key="10">
    <source>
        <dbReference type="ARBA" id="ARBA00048997"/>
    </source>
</evidence>
<comment type="catalytic activity">
    <reaction evidence="9">
        <text>(2R)-3-phosphoglycerate + UDP-alpha-D-glucose = (2R)-2-O-(alpha-D-glucopyranosyl)-3-phospho-glycerate + UDP + H(+)</text>
        <dbReference type="Rhea" id="RHEA:31319"/>
        <dbReference type="ChEBI" id="CHEBI:15378"/>
        <dbReference type="ChEBI" id="CHEBI:58223"/>
        <dbReference type="ChEBI" id="CHEBI:58272"/>
        <dbReference type="ChEBI" id="CHEBI:58885"/>
        <dbReference type="ChEBI" id="CHEBI:62600"/>
        <dbReference type="EC" id="2.4.1.266"/>
    </reaction>
    <physiologicalReaction direction="left-to-right" evidence="9">
        <dbReference type="Rhea" id="RHEA:31320"/>
    </physiologicalReaction>
</comment>
<evidence type="ECO:0000256" key="9">
    <source>
        <dbReference type="ARBA" id="ARBA00048689"/>
    </source>
</evidence>
<dbReference type="Pfam" id="PF00535">
    <property type="entry name" value="Glycos_transf_2"/>
    <property type="match status" value="1"/>
</dbReference>
<reference evidence="12 13" key="1">
    <citation type="submission" date="2017-07" db="EMBL/GenBank/DDBJ databases">
        <title>Draft whole genome sequences of clinical Proprionibacteriaceae strains.</title>
        <authorList>
            <person name="Bernier A.-M."/>
            <person name="Bernard K."/>
            <person name="Domingo M.-C."/>
        </authorList>
    </citation>
    <scope>NUCLEOTIDE SEQUENCE [LARGE SCALE GENOMIC DNA]</scope>
    <source>
        <strain evidence="12 13">NML 030167</strain>
    </source>
</reference>
<evidence type="ECO:0000256" key="1">
    <source>
        <dbReference type="ARBA" id="ARBA00001936"/>
    </source>
</evidence>
<dbReference type="OrthoDB" id="3226099at2"/>
<comment type="similarity">
    <text evidence="3">Belongs to the glycosyltransferase 2 family.</text>
</comment>
<sequence length="391" mass="43665">MVRTGPALLLAMVNPLLCSPGFCSGQRYTPGVSVPSGRVGEPRADGSCARVAPMPSPDRSLTVVVTAHRLGAMVEDCVRSLRTSVDDRIRFLLVDDGSGDDTPERLAAAARRTPNTELLALPRNVGVAAARMTALEHLETDWVTFLDGDDWVARNYFPRLFDEVLAAGVDWVRVDHVASRGKQRILTRIPDINRAGRIGVPRESILSARTSSVDFAHSWSGVYHRRLVDDGSLYFPTELRTAEDRPTIWSLHLRVPEFTVARTVGLHYRLGLSTSLTQTGDDRQLDITESMRQVQQLVLADRDAEKFLPKVWKTWAGLFAWHWEHRARLTPRLRLRFAREAGALLDTADQPELQRVVRAMPESKRQAIESLRRTAALTNPRRTASLTGVGR</sequence>
<dbReference type="SUPFAM" id="SSF53448">
    <property type="entry name" value="Nucleotide-diphospho-sugar transferases"/>
    <property type="match status" value="1"/>
</dbReference>
<dbReference type="Proteomes" id="UP000215896">
    <property type="component" value="Unassembled WGS sequence"/>
</dbReference>
<dbReference type="Gene3D" id="3.90.550.10">
    <property type="entry name" value="Spore Coat Polysaccharide Biosynthesis Protein SpsA, Chain A"/>
    <property type="match status" value="1"/>
</dbReference>
<evidence type="ECO:0000256" key="4">
    <source>
        <dbReference type="ARBA" id="ARBA00022676"/>
    </source>
</evidence>
<evidence type="ECO:0000256" key="2">
    <source>
        <dbReference type="ARBA" id="ARBA00001946"/>
    </source>
</evidence>
<dbReference type="CDD" id="cd00761">
    <property type="entry name" value="Glyco_tranf_GTA_type"/>
    <property type="match status" value="1"/>
</dbReference>
<keyword evidence="5 12" id="KW-0808">Transferase</keyword>
<feature type="domain" description="Glycosyltransferase 2-like" evidence="11">
    <location>
        <begin position="62"/>
        <end position="216"/>
    </location>
</feature>
<keyword evidence="6" id="KW-0460">Magnesium</keyword>
<comment type="caution">
    <text evidence="12">The sequence shown here is derived from an EMBL/GenBank/DDBJ whole genome shotgun (WGS) entry which is preliminary data.</text>
</comment>
<proteinExistence type="inferred from homology"/>
<dbReference type="AlphaFoldDB" id="A0A255GG12"/>
<dbReference type="PANTHER" id="PTHR48090:SF10">
    <property type="entry name" value="GLUCOSYL-3-PHOSPHOGLYCERATE SYNTHASE"/>
    <property type="match status" value="1"/>
</dbReference>
<gene>
    <name evidence="12" type="ORF">CGZ94_06340</name>
</gene>
<accession>A0A255GG12</accession>
<evidence type="ECO:0000256" key="3">
    <source>
        <dbReference type="ARBA" id="ARBA00006739"/>
    </source>
</evidence>
<dbReference type="InterPro" id="IPR001173">
    <property type="entry name" value="Glyco_trans_2-like"/>
</dbReference>
<comment type="catalytic activity">
    <reaction evidence="10">
        <text>an NDP-alpha-D-glucose + (2R)-3-phosphoglycerate = (2R)-2-O-(alpha-D-glucopyranosyl)-3-phospho-glycerate + a ribonucleoside 5'-diphosphate + H(+)</text>
        <dbReference type="Rhea" id="RHEA:47244"/>
        <dbReference type="ChEBI" id="CHEBI:15378"/>
        <dbReference type="ChEBI" id="CHEBI:57930"/>
        <dbReference type="ChEBI" id="CHEBI:58272"/>
        <dbReference type="ChEBI" id="CHEBI:62600"/>
        <dbReference type="ChEBI" id="CHEBI:76533"/>
        <dbReference type="EC" id="2.4.1.266"/>
    </reaction>
    <physiologicalReaction direction="left-to-right" evidence="10">
        <dbReference type="Rhea" id="RHEA:47245"/>
    </physiologicalReaction>
</comment>
<dbReference type="EC" id="2.4.1.266" evidence="7"/>
<protein>
    <recommendedName>
        <fullName evidence="8">Glucosyl-3-phosphoglycerate synthase</fullName>
        <ecNumber evidence="7">2.4.1.266</ecNumber>
    </recommendedName>
</protein>
<keyword evidence="4" id="KW-0328">Glycosyltransferase</keyword>